<dbReference type="KEGG" id="qsa:O6P43_022588"/>
<evidence type="ECO:0000313" key="3">
    <source>
        <dbReference type="Proteomes" id="UP001163823"/>
    </source>
</evidence>
<dbReference type="EMBL" id="JARAOO010000009">
    <property type="protein sequence ID" value="KAJ7956093.1"/>
    <property type="molecule type" value="Genomic_DNA"/>
</dbReference>
<dbReference type="Proteomes" id="UP001163823">
    <property type="component" value="Chromosome 9"/>
</dbReference>
<reference evidence="2" key="1">
    <citation type="journal article" date="2023" name="Science">
        <title>Elucidation of the pathway for biosynthesis of saponin adjuvants from the soapbark tree.</title>
        <authorList>
            <person name="Reed J."/>
            <person name="Orme A."/>
            <person name="El-Demerdash A."/>
            <person name="Owen C."/>
            <person name="Martin L.B.B."/>
            <person name="Misra R.C."/>
            <person name="Kikuchi S."/>
            <person name="Rejzek M."/>
            <person name="Martin A.C."/>
            <person name="Harkess A."/>
            <person name="Leebens-Mack J."/>
            <person name="Louveau T."/>
            <person name="Stephenson M.J."/>
            <person name="Osbourn A."/>
        </authorList>
    </citation>
    <scope>NUCLEOTIDE SEQUENCE</scope>
    <source>
        <strain evidence="2">S10</strain>
    </source>
</reference>
<dbReference type="AlphaFoldDB" id="A0AAD7LDZ0"/>
<evidence type="ECO:0000313" key="2">
    <source>
        <dbReference type="EMBL" id="KAJ7956093.1"/>
    </source>
</evidence>
<accession>A0AAD7LDZ0</accession>
<keyword evidence="3" id="KW-1185">Reference proteome</keyword>
<dbReference type="PANTHER" id="PTHR48238">
    <property type="entry name" value="BNACNNG09570D PROTEIN"/>
    <property type="match status" value="1"/>
</dbReference>
<evidence type="ECO:0000256" key="1">
    <source>
        <dbReference type="SAM" id="MobiDB-lite"/>
    </source>
</evidence>
<proteinExistence type="predicted"/>
<sequence>MFGRVRASSSSLDSLEGPPSKILKDDSFSLYEATLMKLKLGAQRDLSLHSKEAAGTVIDSAISSSCVEGINAEANCNPASSSTSQNVGILHNERTLIDPDCSSLSTSPSYSDCHSTGSSGKHRSRHASVLHLFTKFESSKHAVNSPYGEPMPIEDGCSATISSSSS</sequence>
<protein>
    <submittedName>
        <fullName evidence="2">Up-regulator of cell proliferation like</fullName>
    </submittedName>
</protein>
<dbReference type="PANTHER" id="PTHR48238:SF1">
    <property type="entry name" value="(RAPE) HYPOTHETICAL PROTEIN"/>
    <property type="match status" value="1"/>
</dbReference>
<comment type="caution">
    <text evidence="2">The sequence shown here is derived from an EMBL/GenBank/DDBJ whole genome shotgun (WGS) entry which is preliminary data.</text>
</comment>
<name>A0AAD7LDZ0_QUISA</name>
<gene>
    <name evidence="2" type="ORF">O6P43_022588</name>
</gene>
<feature type="region of interest" description="Disordered" evidence="1">
    <location>
        <begin position="143"/>
        <end position="166"/>
    </location>
</feature>
<organism evidence="2 3">
    <name type="scientific">Quillaja saponaria</name>
    <name type="common">Soap bark tree</name>
    <dbReference type="NCBI Taxonomy" id="32244"/>
    <lineage>
        <taxon>Eukaryota</taxon>
        <taxon>Viridiplantae</taxon>
        <taxon>Streptophyta</taxon>
        <taxon>Embryophyta</taxon>
        <taxon>Tracheophyta</taxon>
        <taxon>Spermatophyta</taxon>
        <taxon>Magnoliopsida</taxon>
        <taxon>eudicotyledons</taxon>
        <taxon>Gunneridae</taxon>
        <taxon>Pentapetalae</taxon>
        <taxon>rosids</taxon>
        <taxon>fabids</taxon>
        <taxon>Fabales</taxon>
        <taxon>Quillajaceae</taxon>
        <taxon>Quillaja</taxon>
    </lineage>
</organism>